<dbReference type="Pfam" id="PF12146">
    <property type="entry name" value="Hydrolase_4"/>
    <property type="match status" value="1"/>
</dbReference>
<dbReference type="SUPFAM" id="SSF53474">
    <property type="entry name" value="alpha/beta-Hydrolases"/>
    <property type="match status" value="1"/>
</dbReference>
<dbReference type="RefSeq" id="WP_205050982.1">
    <property type="nucleotide sequence ID" value="NZ_JACJKX010000026.1"/>
</dbReference>
<keyword evidence="4" id="KW-1185">Reference proteome</keyword>
<dbReference type="PANTHER" id="PTHR43798:SF33">
    <property type="entry name" value="HYDROLASE, PUTATIVE (AFU_ORTHOLOGUE AFUA_2G14860)-RELATED"/>
    <property type="match status" value="1"/>
</dbReference>
<dbReference type="InterPro" id="IPR050266">
    <property type="entry name" value="AB_hydrolase_sf"/>
</dbReference>
<dbReference type="InterPro" id="IPR029058">
    <property type="entry name" value="AB_hydrolase_fold"/>
</dbReference>
<keyword evidence="1" id="KW-0732">Signal</keyword>
<feature type="chain" id="PRO_5047525934" evidence="1">
    <location>
        <begin position="21"/>
        <end position="392"/>
    </location>
</feature>
<accession>A0ABS2GWU9</accession>
<dbReference type="EMBL" id="JACJKX010000026">
    <property type="protein sequence ID" value="MBM6929402.1"/>
    <property type="molecule type" value="Genomic_DNA"/>
</dbReference>
<evidence type="ECO:0000259" key="2">
    <source>
        <dbReference type="Pfam" id="PF12146"/>
    </source>
</evidence>
<evidence type="ECO:0000256" key="1">
    <source>
        <dbReference type="SAM" id="SignalP"/>
    </source>
</evidence>
<sequence>MLNRQKFLVSVLVLTTAPLAGCVTFEDNTARDVMPLGQTSFSQYVEETTRWIDTHRRYVTDNRQEELSHQVPFEIKPTRPNGKGVLMIHGFTDSPYNFVDIANSLADEGYLVRAVVLPGHGTKPEDMQPVTIDDWDRLIDEQTQILRDDVSEVYLAGFSTGANLAVHEAYENKAVDGLILISPALSVRTSLVHFVPFVSHFIDWLRTPEEAGGGNNAFRYRTAPMQALDTFKDSMDSAMGRLQSSPYEKPVVVFMAQNDSIVDTQELLPLMQKQFTSARSRFVWYGDTLPEGTIASDKRLTVLTDYLPKYRIRSFSHLGLVYSPDNPYFGMNGSERFCLRGQEDHLRELCHQRRNLWYGSWNENRDGHPYARLTFNPYFNGQIDLIVNTFKK</sequence>
<dbReference type="Gene3D" id="3.40.50.1820">
    <property type="entry name" value="alpha/beta hydrolase"/>
    <property type="match status" value="1"/>
</dbReference>
<dbReference type="PANTHER" id="PTHR43798">
    <property type="entry name" value="MONOACYLGLYCEROL LIPASE"/>
    <property type="match status" value="1"/>
</dbReference>
<evidence type="ECO:0000313" key="4">
    <source>
        <dbReference type="Proteomes" id="UP000777002"/>
    </source>
</evidence>
<keyword evidence="3" id="KW-0378">Hydrolase</keyword>
<dbReference type="Proteomes" id="UP000777002">
    <property type="component" value="Unassembled WGS sequence"/>
</dbReference>
<proteinExistence type="predicted"/>
<feature type="domain" description="Serine aminopeptidase S33" evidence="2">
    <location>
        <begin position="85"/>
        <end position="205"/>
    </location>
</feature>
<dbReference type="InterPro" id="IPR022742">
    <property type="entry name" value="Hydrolase_4"/>
</dbReference>
<protein>
    <submittedName>
        <fullName evidence="3">Alpha/beta fold hydrolase</fullName>
    </submittedName>
</protein>
<gene>
    <name evidence="3" type="ORF">H5985_09030</name>
</gene>
<feature type="signal peptide" evidence="1">
    <location>
        <begin position="1"/>
        <end position="20"/>
    </location>
</feature>
<evidence type="ECO:0000313" key="3">
    <source>
        <dbReference type="EMBL" id="MBM6929402.1"/>
    </source>
</evidence>
<reference evidence="3 4" key="1">
    <citation type="journal article" date="2021" name="Sci. Rep.">
        <title>The distribution of antibiotic resistance genes in chicken gut microbiota commensals.</title>
        <authorList>
            <person name="Juricova H."/>
            <person name="Matiasovicova J."/>
            <person name="Kubasova T."/>
            <person name="Cejkova D."/>
            <person name="Rychlik I."/>
        </authorList>
    </citation>
    <scope>NUCLEOTIDE SEQUENCE [LARGE SCALE GENOMIC DNA]</scope>
    <source>
        <strain evidence="3 4">An562</strain>
    </source>
</reference>
<dbReference type="GO" id="GO:0016787">
    <property type="term" value="F:hydrolase activity"/>
    <property type="evidence" value="ECO:0007669"/>
    <property type="project" value="UniProtKB-KW"/>
</dbReference>
<organism evidence="3 4">
    <name type="scientific">Parasutterella secunda</name>
    <dbReference type="NCBI Taxonomy" id="626947"/>
    <lineage>
        <taxon>Bacteria</taxon>
        <taxon>Pseudomonadati</taxon>
        <taxon>Pseudomonadota</taxon>
        <taxon>Betaproteobacteria</taxon>
        <taxon>Burkholderiales</taxon>
        <taxon>Sutterellaceae</taxon>
        <taxon>Parasutterella</taxon>
    </lineage>
</organism>
<comment type="caution">
    <text evidence="3">The sequence shown here is derived from an EMBL/GenBank/DDBJ whole genome shotgun (WGS) entry which is preliminary data.</text>
</comment>
<name>A0ABS2GWU9_9BURK</name>